<reference evidence="2 3" key="1">
    <citation type="journal article" date="2019" name="Nat. Med.">
        <title>A library of human gut bacterial isolates paired with longitudinal multiomics data enables mechanistic microbiome research.</title>
        <authorList>
            <person name="Poyet M."/>
            <person name="Groussin M."/>
            <person name="Gibbons S.M."/>
            <person name="Avila-Pacheco J."/>
            <person name="Jiang X."/>
            <person name="Kearney S.M."/>
            <person name="Perrotta A.R."/>
            <person name="Berdy B."/>
            <person name="Zhao S."/>
            <person name="Lieberman T.D."/>
            <person name="Swanson P.K."/>
            <person name="Smith M."/>
            <person name="Roesemann S."/>
            <person name="Alexander J.E."/>
            <person name="Rich S.A."/>
            <person name="Livny J."/>
            <person name="Vlamakis H."/>
            <person name="Clish C."/>
            <person name="Bullock K."/>
            <person name="Deik A."/>
            <person name="Scott J."/>
            <person name="Pierce K.A."/>
            <person name="Xavier R.J."/>
            <person name="Alm E.J."/>
        </authorList>
    </citation>
    <scope>NUCLEOTIDE SEQUENCE [LARGE SCALE GENOMIC DNA]</scope>
    <source>
        <strain evidence="2 3">BIOML-A62</strain>
    </source>
</reference>
<dbReference type="Pfam" id="PF08800">
    <property type="entry name" value="BT4734-like_N"/>
    <property type="match status" value="1"/>
</dbReference>
<dbReference type="AlphaFoldDB" id="A0A6A2S0I7"/>
<sequence>MTNDFRMSYFMPPIAPIKDEHGQLVTPPTLIPCCEVSVEQVFQMITCNENLKVLTEQVRNSEDIRTAKASLLPYVTPCGTFSRRSSKCLIDPSLLTVVDIDYLTSYQEAVEMRKTLFNDPLLHPVLTFISPSGRGVKAFIPYNHLPMADDVNCITEKMRLAMLYTVMIYGTGTPSPFGEKKKGVDFSGKDIVRSCFLCHDPGALFRPTNNHKL</sequence>
<evidence type="ECO:0000313" key="3">
    <source>
        <dbReference type="Proteomes" id="UP000487596"/>
    </source>
</evidence>
<organism evidence="2 3">
    <name type="scientific">Bacteroides xylanisolvens</name>
    <dbReference type="NCBI Taxonomy" id="371601"/>
    <lineage>
        <taxon>Bacteria</taxon>
        <taxon>Pseudomonadati</taxon>
        <taxon>Bacteroidota</taxon>
        <taxon>Bacteroidia</taxon>
        <taxon>Bacteroidales</taxon>
        <taxon>Bacteroidaceae</taxon>
        <taxon>Bacteroides</taxon>
    </lineage>
</organism>
<comment type="caution">
    <text evidence="2">The sequence shown here is derived from an EMBL/GenBank/DDBJ whole genome shotgun (WGS) entry which is preliminary data.</text>
</comment>
<dbReference type="EMBL" id="WDEH01000026">
    <property type="protein sequence ID" value="KAB6135981.1"/>
    <property type="molecule type" value="Genomic_DNA"/>
</dbReference>
<dbReference type="Proteomes" id="UP000487596">
    <property type="component" value="Unassembled WGS sequence"/>
</dbReference>
<dbReference type="RefSeq" id="WP_032845501.1">
    <property type="nucleotide sequence ID" value="NZ_JANUUS010000001.1"/>
</dbReference>
<accession>A0A6A2S0I7</accession>
<gene>
    <name evidence="2" type="ORF">GA424_15430</name>
</gene>
<proteinExistence type="predicted"/>
<name>A0A6A2S0I7_9BACE</name>
<feature type="domain" description="BT4734-like N-terminal" evidence="1">
    <location>
        <begin position="67"/>
        <end position="205"/>
    </location>
</feature>
<evidence type="ECO:0000313" key="2">
    <source>
        <dbReference type="EMBL" id="KAB6135981.1"/>
    </source>
</evidence>
<protein>
    <submittedName>
        <fullName evidence="2">Virulence protein E</fullName>
    </submittedName>
</protein>
<evidence type="ECO:0000259" key="1">
    <source>
        <dbReference type="Pfam" id="PF08800"/>
    </source>
</evidence>
<dbReference type="InterPro" id="IPR014907">
    <property type="entry name" value="BT4734-like_N"/>
</dbReference>